<reference evidence="2" key="1">
    <citation type="submission" date="2013-02" db="EMBL/GenBank/DDBJ databases">
        <title>The Genome Sequence of Acinetobacter sp. NIPH 236.</title>
        <authorList>
            <consortium name="The Broad Institute Genome Sequencing Platform"/>
            <consortium name="The Broad Institute Genome Sequencing Center for Infectious Disease"/>
            <person name="Cerqueira G."/>
            <person name="Feldgarden M."/>
            <person name="Courvalin P."/>
            <person name="Perichon B."/>
            <person name="Grillot-Courvalin C."/>
            <person name="Clermont D."/>
            <person name="Rocha E."/>
            <person name="Yoon E.-J."/>
            <person name="Nemec A."/>
            <person name="Walker B."/>
            <person name="Young S.K."/>
            <person name="Zeng Q."/>
            <person name="Gargeya S."/>
            <person name="Fitzgerald M."/>
            <person name="Haas B."/>
            <person name="Abouelleil A."/>
            <person name="Alvarado L."/>
            <person name="Arachchi H.M."/>
            <person name="Berlin A.M."/>
            <person name="Chapman S.B."/>
            <person name="Dewar J."/>
            <person name="Goldberg J."/>
            <person name="Griggs A."/>
            <person name="Gujja S."/>
            <person name="Hansen M."/>
            <person name="Howarth C."/>
            <person name="Imamovic A."/>
            <person name="Larimer J."/>
            <person name="McCowan C."/>
            <person name="Murphy C."/>
            <person name="Neiman D."/>
            <person name="Pearson M."/>
            <person name="Priest M."/>
            <person name="Roberts A."/>
            <person name="Saif S."/>
            <person name="Shea T."/>
            <person name="Sisk P."/>
            <person name="Sykes S."/>
            <person name="Wortman J."/>
            <person name="Nusbaum C."/>
            <person name="Birren B."/>
        </authorList>
    </citation>
    <scope>NUCLEOTIDE SEQUENCE [LARGE SCALE GENOMIC DNA]</scope>
    <source>
        <strain evidence="2">NIPH 236</strain>
    </source>
</reference>
<gene>
    <name evidence="1" type="ORF">F992_00581</name>
</gene>
<comment type="caution">
    <text evidence="1">The sequence shown here is derived from an EMBL/GenBank/DDBJ whole genome shotgun (WGS) entry which is preliminary data.</text>
</comment>
<dbReference type="RefSeq" id="WP_004659517.1">
    <property type="nucleotide sequence ID" value="NZ_BMDV01000009.1"/>
</dbReference>
<dbReference type="Proteomes" id="UP000013190">
    <property type="component" value="Unassembled WGS sequence"/>
</dbReference>
<dbReference type="GeneID" id="92836934"/>
<evidence type="ECO:0000313" key="1">
    <source>
        <dbReference type="EMBL" id="ENU28463.1"/>
    </source>
</evidence>
<sequence>MDLLQADLSDLSEPMAEMLKKQGAKETFDWLIDILIQQSPALRSSNSKLLAYTGCSEAIDWIENNIESPLSTHWGEGAALLGVPWSKVKEWLGSDKNKKIMALDTLYTYRLPAQNMAPLTQIIAPVLEGAPSLEEFELTLDLLLEQGANPRMHQMVEAIKNHALEILTPRERGVLVRDLPKLFLDPEDFHGSETVLVRHKNVLSSMRETLNNIVNNFKH</sequence>
<evidence type="ECO:0000313" key="2">
    <source>
        <dbReference type="Proteomes" id="UP000013190"/>
    </source>
</evidence>
<organism evidence="1 2">
    <name type="scientific">Acinetobacter modestus</name>
    <dbReference type="NCBI Taxonomy" id="1776740"/>
    <lineage>
        <taxon>Bacteria</taxon>
        <taxon>Pseudomonadati</taxon>
        <taxon>Pseudomonadota</taxon>
        <taxon>Gammaproteobacteria</taxon>
        <taxon>Moraxellales</taxon>
        <taxon>Moraxellaceae</taxon>
        <taxon>Acinetobacter</taxon>
    </lineage>
</organism>
<proteinExistence type="predicted"/>
<reference evidence="1 2" key="2">
    <citation type="journal article" date="2016" name="Int. J. Syst. Evol. Microbiol.">
        <title>Taxonomy of haemolytic and/or proteolytic strains of the genus Acinetobacter with the proposal of Acinetobacter courvalinii sp. nov. (genomic species 14 sensu Bouvet &amp; Jeanjean), Acinetobacter dispersus sp. nov. (genomic species 17), Acinetobacter modestus sp. nov., Acinetobacter proteolyticus sp. nov. and Acinetobacter vivianii sp. nov.</title>
        <authorList>
            <person name="Nemec A."/>
            <person name="Radolfova-Krizova L."/>
            <person name="Maixnerova M."/>
            <person name="Vrestiakova E."/>
            <person name="Jezek P."/>
            <person name="Sedo O."/>
        </authorList>
    </citation>
    <scope>NUCLEOTIDE SEQUENCE [LARGE SCALE GENOMIC DNA]</scope>
    <source>
        <strain evidence="1 2">NIPH 236</strain>
    </source>
</reference>
<accession>A0ABP2U1S0</accession>
<protein>
    <submittedName>
        <fullName evidence="1">Uncharacterized protein</fullName>
    </submittedName>
</protein>
<keyword evidence="2" id="KW-1185">Reference proteome</keyword>
<dbReference type="EMBL" id="APOJ01000015">
    <property type="protein sequence ID" value="ENU28463.1"/>
    <property type="molecule type" value="Genomic_DNA"/>
</dbReference>
<name>A0ABP2U1S0_9GAMM</name>